<accession>A0A0B7K847</accession>
<proteinExistence type="predicted"/>
<reference evidence="6" key="1">
    <citation type="submission" date="2015-01" db="EMBL/GenBank/DDBJ databases">
        <authorList>
            <person name="Durling Mikael"/>
        </authorList>
    </citation>
    <scope>NUCLEOTIDE SEQUENCE</scope>
</reference>
<evidence type="ECO:0000256" key="3">
    <source>
        <dbReference type="ARBA" id="ARBA00022989"/>
    </source>
</evidence>
<dbReference type="AlphaFoldDB" id="A0A0B7K847"/>
<protein>
    <recommendedName>
        <fullName evidence="7">Major facilitator superfamily (MFS) profile domain-containing protein</fullName>
    </recommendedName>
</protein>
<feature type="transmembrane region" description="Helical" evidence="5">
    <location>
        <begin position="389"/>
        <end position="407"/>
    </location>
</feature>
<feature type="transmembrane region" description="Helical" evidence="5">
    <location>
        <begin position="455"/>
        <end position="474"/>
    </location>
</feature>
<dbReference type="InterPro" id="IPR011701">
    <property type="entry name" value="MFS"/>
</dbReference>
<dbReference type="InterPro" id="IPR036259">
    <property type="entry name" value="MFS_trans_sf"/>
</dbReference>
<dbReference type="SUPFAM" id="SSF103473">
    <property type="entry name" value="MFS general substrate transporter"/>
    <property type="match status" value="2"/>
</dbReference>
<organism evidence="6">
    <name type="scientific">Bionectria ochroleuca</name>
    <name type="common">Gliocladium roseum</name>
    <dbReference type="NCBI Taxonomy" id="29856"/>
    <lineage>
        <taxon>Eukaryota</taxon>
        <taxon>Fungi</taxon>
        <taxon>Dikarya</taxon>
        <taxon>Ascomycota</taxon>
        <taxon>Pezizomycotina</taxon>
        <taxon>Sordariomycetes</taxon>
        <taxon>Hypocreomycetidae</taxon>
        <taxon>Hypocreales</taxon>
        <taxon>Bionectriaceae</taxon>
        <taxon>Clonostachys</taxon>
    </lineage>
</organism>
<dbReference type="Pfam" id="PF07690">
    <property type="entry name" value="MFS_1"/>
    <property type="match status" value="1"/>
</dbReference>
<sequence length="516" mass="55997">MTVDENTPLLQEHLKASKTPRVSAANRILVAGFLISVALSFTQVPILYVFRQMECEEFYKHHIFDNAPDRCKRTEIDSGTAAQISILGLSTTFCGVLNLFFAGWQIGRWGPRRALVLQTAFPALRVAVQVVGVTVGAREGIVIVQLSQIISLIGGMSGYLLVLNTAAGEVVEPSERTAMFGMLQGSVMLGTAAGYLLGGIISDAYGVRRPFEIATVVFSLSSLYSMFFIPYIDPKSLHEGAKETKQPRWSKFLGGLKVLCPKRLRLSNGRAITHYGITFLALGVFMGVLATGYAPMLIQIYATAAFNFLPTENGYLMATNSLIRGFFLLILFPKTINAGRAWFSSKQDGHMEVVDSVRESSDDIVGPQGQARDSPGPCSQRGRDFDIFFLRWSLVFDGLVTASTAFATKGWHIYLAGFLLPLASGSAPTSKGVVTEMCLPSERAEALQAMTLVENVAMLSTLGLFGFIFSSFSIIGKAYLTFYCNAAVALAAVGVLLFSHFPPSGSKLEVTDDGEE</sequence>
<feature type="transmembrane region" description="Helical" evidence="5">
    <location>
        <begin position="480"/>
        <end position="498"/>
    </location>
</feature>
<feature type="transmembrane region" description="Helical" evidence="5">
    <location>
        <begin position="28"/>
        <end position="50"/>
    </location>
</feature>
<feature type="transmembrane region" description="Helical" evidence="5">
    <location>
        <begin position="82"/>
        <end position="102"/>
    </location>
</feature>
<evidence type="ECO:0000256" key="5">
    <source>
        <dbReference type="SAM" id="Phobius"/>
    </source>
</evidence>
<feature type="transmembrane region" description="Helical" evidence="5">
    <location>
        <begin position="178"/>
        <end position="201"/>
    </location>
</feature>
<dbReference type="PANTHER" id="PTHR23507:SF13">
    <property type="entry name" value="MFS GENERAL SUBSTRATE TRANSPORTER"/>
    <property type="match status" value="1"/>
</dbReference>
<dbReference type="EMBL" id="CDPU01000020">
    <property type="protein sequence ID" value="CEO50881.1"/>
    <property type="molecule type" value="Genomic_DNA"/>
</dbReference>
<feature type="transmembrane region" description="Helical" evidence="5">
    <location>
        <begin position="272"/>
        <end position="294"/>
    </location>
</feature>
<name>A0A0B7K847_BIOOC</name>
<evidence type="ECO:0000313" key="6">
    <source>
        <dbReference type="EMBL" id="CEO50881.1"/>
    </source>
</evidence>
<dbReference type="Gene3D" id="1.20.1250.20">
    <property type="entry name" value="MFS general substrate transporter like domains"/>
    <property type="match status" value="1"/>
</dbReference>
<evidence type="ECO:0008006" key="7">
    <source>
        <dbReference type="Google" id="ProtNLM"/>
    </source>
</evidence>
<keyword evidence="4 5" id="KW-0472">Membrane</keyword>
<evidence type="ECO:0000256" key="2">
    <source>
        <dbReference type="ARBA" id="ARBA00022692"/>
    </source>
</evidence>
<dbReference type="PANTHER" id="PTHR23507">
    <property type="entry name" value="ZGC:174356"/>
    <property type="match status" value="1"/>
</dbReference>
<evidence type="ECO:0000256" key="4">
    <source>
        <dbReference type="ARBA" id="ARBA00023136"/>
    </source>
</evidence>
<dbReference type="GO" id="GO:0016020">
    <property type="term" value="C:membrane"/>
    <property type="evidence" value="ECO:0007669"/>
    <property type="project" value="UniProtKB-SubCell"/>
</dbReference>
<gene>
    <name evidence="6" type="ORF">BN869_000006939_1</name>
</gene>
<comment type="subcellular location">
    <subcellularLocation>
        <location evidence="1">Membrane</location>
        <topology evidence="1">Multi-pass membrane protein</topology>
    </subcellularLocation>
</comment>
<feature type="transmembrane region" description="Helical" evidence="5">
    <location>
        <begin position="114"/>
        <end position="135"/>
    </location>
</feature>
<evidence type="ECO:0000256" key="1">
    <source>
        <dbReference type="ARBA" id="ARBA00004141"/>
    </source>
</evidence>
<feature type="transmembrane region" description="Helical" evidence="5">
    <location>
        <begin position="141"/>
        <end position="166"/>
    </location>
</feature>
<keyword evidence="2 5" id="KW-0812">Transmembrane</keyword>
<dbReference type="GO" id="GO:0022857">
    <property type="term" value="F:transmembrane transporter activity"/>
    <property type="evidence" value="ECO:0007669"/>
    <property type="project" value="InterPro"/>
</dbReference>
<feature type="transmembrane region" description="Helical" evidence="5">
    <location>
        <begin position="213"/>
        <end position="232"/>
    </location>
</feature>
<keyword evidence="3 5" id="KW-1133">Transmembrane helix</keyword>